<gene>
    <name evidence="1" type="ORF">AYBTSS11_LOCUS3951</name>
</gene>
<reference evidence="1" key="1">
    <citation type="submission" date="2023-10" db="EMBL/GenBank/DDBJ databases">
        <authorList>
            <person name="Domelevo Entfellner J.-B."/>
        </authorList>
    </citation>
    <scope>NUCLEOTIDE SEQUENCE</scope>
</reference>
<evidence type="ECO:0000313" key="2">
    <source>
        <dbReference type="Proteomes" id="UP001189624"/>
    </source>
</evidence>
<accession>A0AA86S119</accession>
<dbReference type="Proteomes" id="UP001189624">
    <property type="component" value="Chromosome 2"/>
</dbReference>
<evidence type="ECO:0000313" key="1">
    <source>
        <dbReference type="EMBL" id="CAJ1926138.1"/>
    </source>
</evidence>
<proteinExistence type="predicted"/>
<dbReference type="EMBL" id="OY731399">
    <property type="protein sequence ID" value="CAJ1926138.1"/>
    <property type="molecule type" value="Genomic_DNA"/>
</dbReference>
<dbReference type="Gramene" id="rna-AYBTSS11_LOCUS3951">
    <property type="protein sequence ID" value="CAJ1926138.1"/>
    <property type="gene ID" value="gene-AYBTSS11_LOCUS3951"/>
</dbReference>
<feature type="non-terminal residue" evidence="1">
    <location>
        <position position="1"/>
    </location>
</feature>
<protein>
    <submittedName>
        <fullName evidence="1">Uncharacterized protein</fullName>
    </submittedName>
</protein>
<sequence length="95" mass="11183">SDRQNFLKSLLNEPTPKLVLAKTLNFSSKNRKREWYKSYQICFNGNALVGKDINFTKGVVLHKLYDMSHRTDEKRLAGSELQSKSLTKWPFWLYN</sequence>
<name>A0AA86S119_9FABA</name>
<dbReference type="AlphaFoldDB" id="A0AA86S119"/>
<organism evidence="1 2">
    <name type="scientific">Sphenostylis stenocarpa</name>
    <dbReference type="NCBI Taxonomy" id="92480"/>
    <lineage>
        <taxon>Eukaryota</taxon>
        <taxon>Viridiplantae</taxon>
        <taxon>Streptophyta</taxon>
        <taxon>Embryophyta</taxon>
        <taxon>Tracheophyta</taxon>
        <taxon>Spermatophyta</taxon>
        <taxon>Magnoliopsida</taxon>
        <taxon>eudicotyledons</taxon>
        <taxon>Gunneridae</taxon>
        <taxon>Pentapetalae</taxon>
        <taxon>rosids</taxon>
        <taxon>fabids</taxon>
        <taxon>Fabales</taxon>
        <taxon>Fabaceae</taxon>
        <taxon>Papilionoideae</taxon>
        <taxon>50 kb inversion clade</taxon>
        <taxon>NPAAA clade</taxon>
        <taxon>indigoferoid/millettioid clade</taxon>
        <taxon>Phaseoleae</taxon>
        <taxon>Sphenostylis</taxon>
    </lineage>
</organism>
<keyword evidence="2" id="KW-1185">Reference proteome</keyword>